<feature type="region of interest" description="Disordered" evidence="1">
    <location>
        <begin position="24"/>
        <end position="93"/>
    </location>
</feature>
<organism evidence="3 4">
    <name type="scientific">Candida oxycetoniae</name>
    <dbReference type="NCBI Taxonomy" id="497107"/>
    <lineage>
        <taxon>Eukaryota</taxon>
        <taxon>Fungi</taxon>
        <taxon>Dikarya</taxon>
        <taxon>Ascomycota</taxon>
        <taxon>Saccharomycotina</taxon>
        <taxon>Pichiomycetes</taxon>
        <taxon>Debaryomycetaceae</taxon>
        <taxon>Candida/Lodderomyces clade</taxon>
        <taxon>Candida</taxon>
    </lineage>
</organism>
<feature type="compositionally biased region" description="Basic and acidic residues" evidence="1">
    <location>
        <begin position="316"/>
        <end position="334"/>
    </location>
</feature>
<evidence type="ECO:0000256" key="1">
    <source>
        <dbReference type="SAM" id="MobiDB-lite"/>
    </source>
</evidence>
<feature type="region of interest" description="Disordered" evidence="1">
    <location>
        <begin position="471"/>
        <end position="509"/>
    </location>
</feature>
<protein>
    <recommendedName>
        <fullName evidence="5">Maintenance of telomere capping protein 4</fullName>
    </recommendedName>
</protein>
<feature type="compositionally biased region" description="Basic and acidic residues" evidence="1">
    <location>
        <begin position="47"/>
        <end position="58"/>
    </location>
</feature>
<evidence type="ECO:0000313" key="3">
    <source>
        <dbReference type="EMBL" id="KAI3405345.2"/>
    </source>
</evidence>
<reference evidence="3" key="1">
    <citation type="journal article" date="2022" name="DNA Res.">
        <title>Genome analysis of five recently described species of the CUG-Ser clade uncovers Candida theae as a new hybrid lineage with pathogenic potential in the Candida parapsilosis species complex.</title>
        <authorList>
            <person name="Mixao V."/>
            <person name="Del Olmo V."/>
            <person name="Hegedusova E."/>
            <person name="Saus E."/>
            <person name="Pryszcz L."/>
            <person name="Cillingova A."/>
            <person name="Nosek J."/>
            <person name="Gabaldon T."/>
        </authorList>
    </citation>
    <scope>NUCLEOTIDE SEQUENCE</scope>
    <source>
        <strain evidence="3">CBS 10844</strain>
    </source>
</reference>
<feature type="transmembrane region" description="Helical" evidence="2">
    <location>
        <begin position="666"/>
        <end position="689"/>
    </location>
</feature>
<dbReference type="RefSeq" id="XP_049181090.1">
    <property type="nucleotide sequence ID" value="XM_049323008.1"/>
</dbReference>
<evidence type="ECO:0008006" key="5">
    <source>
        <dbReference type="Google" id="ProtNLM"/>
    </source>
</evidence>
<keyword evidence="2" id="KW-0812">Transmembrane</keyword>
<dbReference type="Proteomes" id="UP001202479">
    <property type="component" value="Unassembled WGS sequence"/>
</dbReference>
<feature type="compositionally biased region" description="Polar residues" evidence="1">
    <location>
        <begin position="78"/>
        <end position="93"/>
    </location>
</feature>
<dbReference type="PANTHER" id="PTHR38426">
    <property type="entry name" value="MAINTENANCE OF TELOMERE CAPPING PROTEIN 4"/>
    <property type="match status" value="1"/>
</dbReference>
<comment type="caution">
    <text evidence="3">The sequence shown here is derived from an EMBL/GenBank/DDBJ whole genome shotgun (WGS) entry which is preliminary data.</text>
</comment>
<feature type="compositionally biased region" description="Basic residues" evidence="1">
    <location>
        <begin position="363"/>
        <end position="381"/>
    </location>
</feature>
<name>A0AAI9SYX8_9ASCO</name>
<proteinExistence type="predicted"/>
<dbReference type="AlphaFoldDB" id="A0AAI9SYX8"/>
<dbReference type="GeneID" id="73379459"/>
<dbReference type="InterPro" id="IPR038769">
    <property type="entry name" value="MTC4"/>
</dbReference>
<accession>A0AAI9SYX8</accession>
<sequence length="708" mass="81090">MKHDSALSPLRLYDIKSKKYAKPQARDTLRTSAKQIMPLANKSSSDVNKKEGKGELKTRQLQLQLQQESQSSSASSLTRAGTASSNSVKDSSFSPTIAKQDSLLVTKDNMKKAADLSSLFLDTRNLLQMDCNVLDSTAKDASAHPRNSTSAVVPKISRSTMIRAEKVKTMIAVKYLFIQRIYEWQEANGANNEHPGIEGVYNPLQILRNRKIRAKYNEYPKPLHSKTIPLACNVFSKHNRSDKHHKKDWRMLWAIELNEYVGDPRWRVNHWHELRNPKGELWFPPKGGNESPKTVVKRKKHRFRHRLHDKLFESSDEEARYDEKERDRDKDGRDSNMVGASEGRRRLSNEQSTGSESDVHLVKVGRSRSPHKRRLRSKVKKFYQGDSSSSSNILKQLLTTEDSRHETSKEALNIPSIELNIDDLQIVDEHQRKAQDSAPANNEDHATVPIIRIDPSATNSKEFHVQDVQFNHLRRDTKSEDTSENNLSDNNDKEEEEGGGGDSGTITKDTNSTKVVYQGEKHFLEIATFLDYFHQCCLNRMEYLLTTYPLYLQLLQKKIDGTISGSIYEILEQMSSINDDELPAYEELYLGFLEETKSILHMVNDNYSIRIDTLLSTSDRSISEINASLSLDLRKTGERLDTLESSLLLNRNLKTELIHDATDYKVLYLLLENLIVVLLKLVWIVVNIYKGFAFFVKILWKLVKLSIT</sequence>
<keyword evidence="4" id="KW-1185">Reference proteome</keyword>
<dbReference type="PANTHER" id="PTHR38426:SF1">
    <property type="entry name" value="MAINTENANCE OF TELOMERE CAPPING PROTEIN 4"/>
    <property type="match status" value="1"/>
</dbReference>
<gene>
    <name evidence="3" type="ORF">KGF56_001842</name>
</gene>
<feature type="region of interest" description="Disordered" evidence="1">
    <location>
        <begin position="316"/>
        <end position="390"/>
    </location>
</feature>
<feature type="compositionally biased region" description="Low complexity" evidence="1">
    <location>
        <begin position="60"/>
        <end position="77"/>
    </location>
</feature>
<keyword evidence="2" id="KW-0472">Membrane</keyword>
<feature type="region of interest" description="Disordered" evidence="1">
    <location>
        <begin position="278"/>
        <end position="302"/>
    </location>
</feature>
<evidence type="ECO:0000256" key="2">
    <source>
        <dbReference type="SAM" id="Phobius"/>
    </source>
</evidence>
<dbReference type="EMBL" id="JAHUZD010000039">
    <property type="protein sequence ID" value="KAI3405345.2"/>
    <property type="molecule type" value="Genomic_DNA"/>
</dbReference>
<keyword evidence="2" id="KW-1133">Transmembrane helix</keyword>
<evidence type="ECO:0000313" key="4">
    <source>
        <dbReference type="Proteomes" id="UP001202479"/>
    </source>
</evidence>